<feature type="signal peptide" evidence="1">
    <location>
        <begin position="1"/>
        <end position="19"/>
    </location>
</feature>
<gene>
    <name evidence="2" type="ORF">MGAL_10B033724</name>
</gene>
<dbReference type="PANTHER" id="PTHR24024">
    <property type="entry name" value="PULMONARY SURFACTANT-ASSOCIATED PROTEIN A"/>
    <property type="match status" value="1"/>
</dbReference>
<evidence type="ECO:0000313" key="2">
    <source>
        <dbReference type="EMBL" id="VDI60945.1"/>
    </source>
</evidence>
<accession>A0A8B6G9T5</accession>
<feature type="chain" id="PRO_5032413393" evidence="1">
    <location>
        <begin position="20"/>
        <end position="396"/>
    </location>
</feature>
<dbReference type="InterPro" id="IPR051077">
    <property type="entry name" value="Ca-dependent_lectin"/>
</dbReference>
<dbReference type="Proteomes" id="UP000596742">
    <property type="component" value="Unassembled WGS sequence"/>
</dbReference>
<keyword evidence="1" id="KW-0732">Signal</keyword>
<evidence type="ECO:0000256" key="1">
    <source>
        <dbReference type="SAM" id="SignalP"/>
    </source>
</evidence>
<dbReference type="PANTHER" id="PTHR24024:SF18">
    <property type="entry name" value="SHORT-CHAIN COLLAGEN C4-LIKE"/>
    <property type="match status" value="1"/>
</dbReference>
<dbReference type="AlphaFoldDB" id="A0A8B6G9T5"/>
<reference evidence="2" key="1">
    <citation type="submission" date="2018-11" db="EMBL/GenBank/DDBJ databases">
        <authorList>
            <person name="Alioto T."/>
            <person name="Alioto T."/>
        </authorList>
    </citation>
    <scope>NUCLEOTIDE SEQUENCE</scope>
</reference>
<dbReference type="GO" id="GO:0005615">
    <property type="term" value="C:extracellular space"/>
    <property type="evidence" value="ECO:0007669"/>
    <property type="project" value="TreeGrafter"/>
</dbReference>
<name>A0A8B6G9T5_MYTGA</name>
<organism evidence="2 3">
    <name type="scientific">Mytilus galloprovincialis</name>
    <name type="common">Mediterranean mussel</name>
    <dbReference type="NCBI Taxonomy" id="29158"/>
    <lineage>
        <taxon>Eukaryota</taxon>
        <taxon>Metazoa</taxon>
        <taxon>Spiralia</taxon>
        <taxon>Lophotrochozoa</taxon>
        <taxon>Mollusca</taxon>
        <taxon>Bivalvia</taxon>
        <taxon>Autobranchia</taxon>
        <taxon>Pteriomorphia</taxon>
        <taxon>Mytilida</taxon>
        <taxon>Mytiloidea</taxon>
        <taxon>Mytilidae</taxon>
        <taxon>Mytilinae</taxon>
        <taxon>Mytilus</taxon>
    </lineage>
</organism>
<keyword evidence="3" id="KW-1185">Reference proteome</keyword>
<dbReference type="EMBL" id="UYJE01008086">
    <property type="protein sequence ID" value="VDI60945.1"/>
    <property type="molecule type" value="Genomic_DNA"/>
</dbReference>
<dbReference type="Gene3D" id="1.10.287.1490">
    <property type="match status" value="1"/>
</dbReference>
<evidence type="ECO:0000313" key="3">
    <source>
        <dbReference type="Proteomes" id="UP000596742"/>
    </source>
</evidence>
<proteinExistence type="predicted"/>
<comment type="caution">
    <text evidence="2">The sequence shown here is derived from an EMBL/GenBank/DDBJ whole genome shotgun (WGS) entry which is preliminary data.</text>
</comment>
<protein>
    <submittedName>
        <fullName evidence="2">Uncharacterized protein</fullName>
    </submittedName>
</protein>
<sequence>MAVLMLFLFVVLFPSKLDTFLLDDKTPAPNNGMSDHHYNAVMELLAEEIKYRRQLEVAVTQLHREMVAQTLNVTSSLHQTNLITELTEKVQRSDNKTYMLQNTVQQLKDENVAIRKNCSDIRMSYSMINSDHKQFISEIHRLTEKLFAYENVSNEMTNELTALKQLISVIDNKYGKTLQLETQTLKQEVSALSASQAARQEDFLALYNQTTSYKAQLSQNISNMYSHFNDSMHEVMDSIYNGYAGTGPAKDKGSAAEILCLPDDPHFDRSEGYSGYGRISGVELYTNFFANDSKFQDVPCAVCRVKQVSSVIMIPGKNRCHSGWNQEYHGYLATTAYDMVASGSYICIDIHPEYVSGGSSANGLGRVLWEVVSKCGSLHCPPYKENTPLTCTICSK</sequence>
<dbReference type="OrthoDB" id="6086925at2759"/>